<feature type="domain" description="Nudix hydrolase" evidence="13">
    <location>
        <begin position="216"/>
        <end position="358"/>
    </location>
</feature>
<evidence type="ECO:0000256" key="6">
    <source>
        <dbReference type="ARBA" id="ARBA00022801"/>
    </source>
</evidence>
<protein>
    <recommendedName>
        <fullName evidence="4">ADP-ribose pyrophosphatase</fullName>
        <ecNumber evidence="3">3.6.1.13</ecNumber>
    </recommendedName>
    <alternativeName>
        <fullName evidence="9">ADP-ribose diphosphatase</fullName>
    </alternativeName>
    <alternativeName>
        <fullName evidence="11">ADP-ribose phosphohydrolase</fullName>
    </alternativeName>
    <alternativeName>
        <fullName evidence="10">Adenosine diphosphoribose pyrophosphatase</fullName>
    </alternativeName>
</protein>
<dbReference type="InterPro" id="IPR000086">
    <property type="entry name" value="NUDIX_hydrolase_dom"/>
</dbReference>
<dbReference type="InterPro" id="IPR013024">
    <property type="entry name" value="GGCT-like"/>
</dbReference>
<dbReference type="Pfam" id="PF00293">
    <property type="entry name" value="NUDIX"/>
    <property type="match status" value="1"/>
</dbReference>
<organism evidence="14 15">
    <name type="scientific">Jannaschia pagri</name>
    <dbReference type="NCBI Taxonomy" id="2829797"/>
    <lineage>
        <taxon>Bacteria</taxon>
        <taxon>Pseudomonadati</taxon>
        <taxon>Pseudomonadota</taxon>
        <taxon>Alphaproteobacteria</taxon>
        <taxon>Rhodobacterales</taxon>
        <taxon>Roseobacteraceae</taxon>
        <taxon>Jannaschia</taxon>
    </lineage>
</organism>
<comment type="cofactor">
    <cofactor evidence="1">
        <name>Mg(2+)</name>
        <dbReference type="ChEBI" id="CHEBI:18420"/>
    </cofactor>
</comment>
<evidence type="ECO:0000313" key="15">
    <source>
        <dbReference type="Proteomes" id="UP000786693"/>
    </source>
</evidence>
<keyword evidence="6" id="KW-0378">Hydrolase</keyword>
<dbReference type="SUPFAM" id="SSF55811">
    <property type="entry name" value="Nudix"/>
    <property type="match status" value="1"/>
</dbReference>
<evidence type="ECO:0000256" key="9">
    <source>
        <dbReference type="ARBA" id="ARBA00030162"/>
    </source>
</evidence>
<comment type="catalytic activity">
    <reaction evidence="12">
        <text>ADP-D-ribose + H2O = D-ribose 5-phosphate + AMP + 2 H(+)</text>
        <dbReference type="Rhea" id="RHEA:10412"/>
        <dbReference type="ChEBI" id="CHEBI:15377"/>
        <dbReference type="ChEBI" id="CHEBI:15378"/>
        <dbReference type="ChEBI" id="CHEBI:57967"/>
        <dbReference type="ChEBI" id="CHEBI:78346"/>
        <dbReference type="ChEBI" id="CHEBI:456215"/>
        <dbReference type="EC" id="3.6.1.13"/>
    </reaction>
</comment>
<gene>
    <name evidence="14" type="primary">trgB</name>
    <name evidence="14" type="ORF">JANAI62_23690</name>
</gene>
<dbReference type="InterPro" id="IPR009288">
    <property type="entry name" value="AIG2-like_dom"/>
</dbReference>
<dbReference type="CDD" id="cd24155">
    <property type="entry name" value="NUDIX_ADPRase"/>
    <property type="match status" value="1"/>
</dbReference>
<dbReference type="EMBL" id="BPFH01000004">
    <property type="protein sequence ID" value="GIT95746.1"/>
    <property type="molecule type" value="Genomic_DNA"/>
</dbReference>
<keyword evidence="7" id="KW-0460">Magnesium</keyword>
<dbReference type="SUPFAM" id="SSF110857">
    <property type="entry name" value="Gamma-glutamyl cyclotransferase-like"/>
    <property type="match status" value="1"/>
</dbReference>
<dbReference type="PANTHER" id="PTHR11839">
    <property type="entry name" value="UDP/ADP-SUGAR PYROPHOSPHATASE"/>
    <property type="match status" value="1"/>
</dbReference>
<comment type="function">
    <text evidence="8">Acts on ADP-mannose and ADP-glucose as well as ADP-ribose. Prevents glycogen biosynthesis. The reaction catalyzed by this enzyme is a limiting step of the gluconeogenic process.</text>
</comment>
<dbReference type="PROSITE" id="PS51462">
    <property type="entry name" value="NUDIX"/>
    <property type="match status" value="1"/>
</dbReference>
<evidence type="ECO:0000256" key="12">
    <source>
        <dbReference type="ARBA" id="ARBA00049546"/>
    </source>
</evidence>
<evidence type="ECO:0000259" key="13">
    <source>
        <dbReference type="PROSITE" id="PS51462"/>
    </source>
</evidence>
<dbReference type="Pfam" id="PF06094">
    <property type="entry name" value="GGACT"/>
    <property type="match status" value="1"/>
</dbReference>
<dbReference type="InterPro" id="IPR036568">
    <property type="entry name" value="GGCT-like_sf"/>
</dbReference>
<evidence type="ECO:0000256" key="7">
    <source>
        <dbReference type="ARBA" id="ARBA00022842"/>
    </source>
</evidence>
<dbReference type="CDD" id="cd06661">
    <property type="entry name" value="GGCT_like"/>
    <property type="match status" value="1"/>
</dbReference>
<dbReference type="Gene3D" id="3.90.79.10">
    <property type="entry name" value="Nucleoside Triphosphate Pyrophosphohydrolase"/>
    <property type="match status" value="1"/>
</dbReference>
<reference evidence="14 15" key="1">
    <citation type="submission" date="2021-05" db="EMBL/GenBank/DDBJ databases">
        <title>Bacteria Genome sequencing.</title>
        <authorList>
            <person name="Takabe Y."/>
            <person name="Nakajima Y."/>
            <person name="Suzuki S."/>
            <person name="Shiozaki T."/>
        </authorList>
    </citation>
    <scope>NUCLEOTIDE SEQUENCE [LARGE SCALE GENOMIC DNA]</scope>
    <source>
        <strain evidence="14 15">AI_62</strain>
    </source>
</reference>
<evidence type="ECO:0000256" key="2">
    <source>
        <dbReference type="ARBA" id="ARBA00007482"/>
    </source>
</evidence>
<evidence type="ECO:0000256" key="8">
    <source>
        <dbReference type="ARBA" id="ARBA00025164"/>
    </source>
</evidence>
<dbReference type="Gene3D" id="3.10.490.10">
    <property type="entry name" value="Gamma-glutamyl cyclotransferase-like"/>
    <property type="match status" value="1"/>
</dbReference>
<dbReference type="InterPro" id="IPR004385">
    <property type="entry name" value="NDP_pyrophosphatase"/>
</dbReference>
<name>A0ABQ4NMY8_9RHOB</name>
<evidence type="ECO:0000256" key="4">
    <source>
        <dbReference type="ARBA" id="ARBA00013297"/>
    </source>
</evidence>
<accession>A0ABQ4NMY8</accession>
<evidence type="ECO:0000256" key="5">
    <source>
        <dbReference type="ARBA" id="ARBA00022723"/>
    </source>
</evidence>
<evidence type="ECO:0000256" key="10">
    <source>
        <dbReference type="ARBA" id="ARBA00030308"/>
    </source>
</evidence>
<evidence type="ECO:0000256" key="1">
    <source>
        <dbReference type="ARBA" id="ARBA00001946"/>
    </source>
</evidence>
<dbReference type="PANTHER" id="PTHR11839:SF5">
    <property type="entry name" value="ADP-RIBOSE PYROPHOSPHATASE"/>
    <property type="match status" value="1"/>
</dbReference>
<keyword evidence="5" id="KW-0479">Metal-binding</keyword>
<dbReference type="InterPro" id="IPR015797">
    <property type="entry name" value="NUDIX_hydrolase-like_dom_sf"/>
</dbReference>
<sequence length="373" mass="40421">MSRLFLFGTLRWAELRRAVAGEDIAVRPATLDGWHVERAVAGDWPVLVPGGQVQGVVTDELTPDARDRLDWYEVAFGYGVEPVDLTADGVSIRADVYRETSGAGGTGAAWDLDAWIDAHGERTVIASAEVLRAKGRLSPDEVQAMRPVIHARAHGVVMGRATKRPVTIGGGPDAKDIAVRQIRYPYDGFHRVEEWVLDHPRYDGRRSGDIQRAISHVTNAATVLPYDPVRDRVLVVEQIRVGAIAKDDPHPWILEPVAGLIDAGETPESTALRECAEEAGLTVTADDLHFVARYYPSPGGLAQVLHSYVALADLPDGAGGLHGLEDEAEDIAAHLLSLDDLLAMIPTGEAANAPLILSAQWLALHRDRLRLNG</sequence>
<keyword evidence="15" id="KW-1185">Reference proteome</keyword>
<dbReference type="NCBIfam" id="TIGR00052">
    <property type="entry name" value="nudix-type nucleoside diphosphatase, YffH/AdpP family"/>
    <property type="match status" value="1"/>
</dbReference>
<evidence type="ECO:0000313" key="14">
    <source>
        <dbReference type="EMBL" id="GIT95746.1"/>
    </source>
</evidence>
<evidence type="ECO:0000256" key="11">
    <source>
        <dbReference type="ARBA" id="ARBA00033056"/>
    </source>
</evidence>
<proteinExistence type="inferred from homology"/>
<comment type="similarity">
    <text evidence="2">Belongs to the Nudix hydrolase family. NudF subfamily.</text>
</comment>
<dbReference type="EC" id="3.6.1.13" evidence="3"/>
<evidence type="ECO:0000256" key="3">
    <source>
        <dbReference type="ARBA" id="ARBA00012453"/>
    </source>
</evidence>
<dbReference type="RefSeq" id="WP_220749242.1">
    <property type="nucleotide sequence ID" value="NZ_BPFH01000004.1"/>
</dbReference>
<comment type="caution">
    <text evidence="14">The sequence shown here is derived from an EMBL/GenBank/DDBJ whole genome shotgun (WGS) entry which is preliminary data.</text>
</comment>
<dbReference type="Proteomes" id="UP000786693">
    <property type="component" value="Unassembled WGS sequence"/>
</dbReference>